<reference evidence="2 3" key="1">
    <citation type="submission" date="2011-01" db="EMBL/GenBank/DDBJ databases">
        <authorList>
            <person name="Muzny D."/>
            <person name="Qin X."/>
            <person name="Deng J."/>
            <person name="Jiang H."/>
            <person name="Liu Y."/>
            <person name="Qu J."/>
            <person name="Song X.-Z."/>
            <person name="Zhang L."/>
            <person name="Thornton R."/>
            <person name="Coyle M."/>
            <person name="Francisco L."/>
            <person name="Jackson L."/>
            <person name="Javaid M."/>
            <person name="Korchina V."/>
            <person name="Kovar C."/>
            <person name="Mata R."/>
            <person name="Mathew T."/>
            <person name="Ngo R."/>
            <person name="Nguyen L."/>
            <person name="Nguyen N."/>
            <person name="Okwuonu G."/>
            <person name="Ongeri F."/>
            <person name="Pham C."/>
            <person name="Simmons D."/>
            <person name="Wilczek-Boney K."/>
            <person name="Hale W."/>
            <person name="Jakkamsetti A."/>
            <person name="Pham P."/>
            <person name="Ruth R."/>
            <person name="San Lucas F."/>
            <person name="Warren J."/>
            <person name="Zhang J."/>
            <person name="Zhao Z."/>
            <person name="Zhou C."/>
            <person name="Zhu D."/>
            <person name="Lee S."/>
            <person name="Bess C."/>
            <person name="Blankenburg K."/>
            <person name="Forbes L."/>
            <person name="Fu Q."/>
            <person name="Gubbala S."/>
            <person name="Hirani K."/>
            <person name="Jayaseelan J.C."/>
            <person name="Lara F."/>
            <person name="Munidasa M."/>
            <person name="Palculict T."/>
            <person name="Patil S."/>
            <person name="Pu L.-L."/>
            <person name="Saada N."/>
            <person name="Tang L."/>
            <person name="Weissenberger G."/>
            <person name="Zhu Y."/>
            <person name="Hemphill L."/>
            <person name="Shang Y."/>
            <person name="Youmans B."/>
            <person name="Ayvaz T."/>
            <person name="Ross M."/>
            <person name="Santibanez J."/>
            <person name="Aqrawi P."/>
            <person name="Gross S."/>
            <person name="Joshi V."/>
            <person name="Fowler G."/>
            <person name="Nazareth L."/>
            <person name="Reid J."/>
            <person name="Worley K."/>
            <person name="Petrosino J."/>
            <person name="Highlander S."/>
            <person name="Gibbs R."/>
        </authorList>
    </citation>
    <scope>NUCLEOTIDE SEQUENCE [LARGE SCALE GENOMIC DNA]</scope>
    <source>
        <strain evidence="2 3">DSM 16608</strain>
    </source>
</reference>
<evidence type="ECO:0000313" key="3">
    <source>
        <dbReference type="Proteomes" id="UP000005697"/>
    </source>
</evidence>
<organism evidence="2 3">
    <name type="scientific">Prevotella multiformis DSM 16608</name>
    <dbReference type="NCBI Taxonomy" id="888743"/>
    <lineage>
        <taxon>Bacteria</taxon>
        <taxon>Pseudomonadati</taxon>
        <taxon>Bacteroidota</taxon>
        <taxon>Bacteroidia</taxon>
        <taxon>Bacteroidales</taxon>
        <taxon>Prevotellaceae</taxon>
        <taxon>Prevotella</taxon>
    </lineage>
</organism>
<comment type="caution">
    <text evidence="2">The sequence shown here is derived from an EMBL/GenBank/DDBJ whole genome shotgun (WGS) entry which is preliminary data.</text>
</comment>
<evidence type="ECO:0000256" key="1">
    <source>
        <dbReference type="SAM" id="MobiDB-lite"/>
    </source>
</evidence>
<feature type="compositionally biased region" description="Basic and acidic residues" evidence="1">
    <location>
        <begin position="26"/>
        <end position="43"/>
    </location>
</feature>
<accession>F0F563</accession>
<dbReference type="Proteomes" id="UP000005697">
    <property type="component" value="Unassembled WGS sequence"/>
</dbReference>
<dbReference type="HOGENOM" id="CLU_3237711_0_0_10"/>
<proteinExistence type="predicted"/>
<keyword evidence="3" id="KW-1185">Reference proteome</keyword>
<dbReference type="EMBL" id="AEWX01000009">
    <property type="protein sequence ID" value="EGC20825.1"/>
    <property type="molecule type" value="Genomic_DNA"/>
</dbReference>
<protein>
    <submittedName>
        <fullName evidence="2">Uncharacterized protein</fullName>
    </submittedName>
</protein>
<dbReference type="AlphaFoldDB" id="F0F563"/>
<dbReference type="STRING" id="888743.HMPREF9141_0729"/>
<evidence type="ECO:0000313" key="2">
    <source>
        <dbReference type="EMBL" id="EGC20825.1"/>
    </source>
</evidence>
<sequence length="43" mass="4861">MRRQEGRWLSCKAGTGSGMPAGRSGRPGEKSYKNNERKCRTFE</sequence>
<gene>
    <name evidence="2" type="ORF">HMPREF9141_0729</name>
</gene>
<name>F0F563_9BACT</name>
<feature type="region of interest" description="Disordered" evidence="1">
    <location>
        <begin position="1"/>
        <end position="43"/>
    </location>
</feature>